<dbReference type="InterPro" id="IPR013783">
    <property type="entry name" value="Ig-like_fold"/>
</dbReference>
<evidence type="ECO:0000256" key="6">
    <source>
        <dbReference type="RuleBase" id="RU361154"/>
    </source>
</evidence>
<dbReference type="InterPro" id="IPR023232">
    <property type="entry name" value="Glyco_hydro_2_AS"/>
</dbReference>
<dbReference type="InterPro" id="IPR006103">
    <property type="entry name" value="Glyco_hydro_2_cat"/>
</dbReference>
<dbReference type="InterPro" id="IPR006102">
    <property type="entry name" value="Ig-like_GH2"/>
</dbReference>
<dbReference type="Gene3D" id="2.60.120.260">
    <property type="entry name" value="Galactose-binding domain-like"/>
    <property type="match status" value="1"/>
</dbReference>
<gene>
    <name evidence="10" type="ORF">CQW29_02960</name>
</gene>
<evidence type="ECO:0000256" key="4">
    <source>
        <dbReference type="ARBA" id="ARBA00022801"/>
    </source>
</evidence>
<dbReference type="OrthoDB" id="9758603at2"/>
<dbReference type="Gene3D" id="2.60.40.10">
    <property type="entry name" value="Immunoglobulins"/>
    <property type="match status" value="1"/>
</dbReference>
<dbReference type="Proteomes" id="UP000239181">
    <property type="component" value="Unassembled WGS sequence"/>
</dbReference>
<reference evidence="10 11" key="1">
    <citation type="submission" date="2017-10" db="EMBL/GenBank/DDBJ databases">
        <title>Draft genome of two endophytic bacteria isolated from 'guarana' Paullinia cupana (Mart.) Ducke.</title>
        <authorList>
            <person name="Siqueira K.A."/>
            <person name="Liotti R.G."/>
            <person name="Mendes T.A."/>
            <person name="Soares M.A."/>
        </authorList>
    </citation>
    <scope>NUCLEOTIDE SEQUENCE [LARGE SCALE GENOMIC DNA]</scope>
    <source>
        <strain evidence="10 11">342</strain>
    </source>
</reference>
<protein>
    <recommendedName>
        <fullName evidence="3">Beta-glucuronidase</fullName>
        <ecNumber evidence="2">3.2.1.31</ecNumber>
    </recommendedName>
</protein>
<feature type="domain" description="Glycosyl hydrolases family 2 sugar binding" evidence="9">
    <location>
        <begin position="12"/>
        <end position="180"/>
    </location>
</feature>
<dbReference type="FunFam" id="3.20.20.80:FF:000080">
    <property type="entry name" value="Beta-glucuronidase UidA"/>
    <property type="match status" value="1"/>
</dbReference>
<evidence type="ECO:0000256" key="3">
    <source>
        <dbReference type="ARBA" id="ARBA00016205"/>
    </source>
</evidence>
<dbReference type="InterPro" id="IPR017853">
    <property type="entry name" value="GH"/>
</dbReference>
<keyword evidence="11" id="KW-1185">Reference proteome</keyword>
<comment type="caution">
    <text evidence="10">The sequence shown here is derived from an EMBL/GenBank/DDBJ whole genome shotgun (WGS) entry which is preliminary data.</text>
</comment>
<evidence type="ECO:0000256" key="5">
    <source>
        <dbReference type="ARBA" id="ARBA00023295"/>
    </source>
</evidence>
<feature type="domain" description="Glycoside hydrolase family 2 catalytic" evidence="8">
    <location>
        <begin position="274"/>
        <end position="589"/>
    </location>
</feature>
<dbReference type="InterPro" id="IPR006104">
    <property type="entry name" value="Glyco_hydro_2_N"/>
</dbReference>
<dbReference type="FunFam" id="2.60.40.10:FF:001198">
    <property type="entry name" value="Beta-glucuronidase UidA"/>
    <property type="match status" value="1"/>
</dbReference>
<dbReference type="PROSITE" id="PS00719">
    <property type="entry name" value="GLYCOSYL_HYDROL_F2_1"/>
    <property type="match status" value="1"/>
</dbReference>
<dbReference type="GO" id="GO:0004566">
    <property type="term" value="F:beta-glucuronidase activity"/>
    <property type="evidence" value="ECO:0007669"/>
    <property type="project" value="UniProtKB-EC"/>
</dbReference>
<dbReference type="SUPFAM" id="SSF49785">
    <property type="entry name" value="Galactose-binding domain-like"/>
    <property type="match status" value="1"/>
</dbReference>
<dbReference type="GO" id="GO:0005975">
    <property type="term" value="P:carbohydrate metabolic process"/>
    <property type="evidence" value="ECO:0007669"/>
    <property type="project" value="InterPro"/>
</dbReference>
<keyword evidence="5 6" id="KW-0326">Glycosidase</keyword>
<organism evidence="10 11">
    <name type="scientific">Pantoea coffeiphila</name>
    <dbReference type="NCBI Taxonomy" id="1465635"/>
    <lineage>
        <taxon>Bacteria</taxon>
        <taxon>Pseudomonadati</taxon>
        <taxon>Pseudomonadota</taxon>
        <taxon>Gammaproteobacteria</taxon>
        <taxon>Enterobacterales</taxon>
        <taxon>Erwiniaceae</taxon>
        <taxon>Pantoea</taxon>
    </lineage>
</organism>
<evidence type="ECO:0000256" key="2">
    <source>
        <dbReference type="ARBA" id="ARBA00012761"/>
    </source>
</evidence>
<dbReference type="GO" id="GO:0019391">
    <property type="term" value="P:glucuronoside catabolic process"/>
    <property type="evidence" value="ECO:0007669"/>
    <property type="project" value="TreeGrafter"/>
</dbReference>
<dbReference type="Gene3D" id="3.20.20.80">
    <property type="entry name" value="Glycosidases"/>
    <property type="match status" value="1"/>
</dbReference>
<dbReference type="EC" id="3.2.1.31" evidence="2"/>
<dbReference type="PROSITE" id="PS00608">
    <property type="entry name" value="GLYCOSYL_HYDROL_F2_2"/>
    <property type="match status" value="1"/>
</dbReference>
<dbReference type="NCBIfam" id="NF007538">
    <property type="entry name" value="PRK10150.1"/>
    <property type="match status" value="1"/>
</dbReference>
<dbReference type="Pfam" id="PF02837">
    <property type="entry name" value="Glyco_hydro_2_N"/>
    <property type="match status" value="1"/>
</dbReference>
<evidence type="ECO:0000313" key="10">
    <source>
        <dbReference type="EMBL" id="PRD16640.1"/>
    </source>
</evidence>
<proteinExistence type="inferred from homology"/>
<comment type="similarity">
    <text evidence="1 6">Belongs to the glycosyl hydrolase 2 family.</text>
</comment>
<evidence type="ECO:0000256" key="1">
    <source>
        <dbReference type="ARBA" id="ARBA00007401"/>
    </source>
</evidence>
<feature type="domain" description="Glycoside hydrolase family 2 immunoglobulin-like beta-sandwich" evidence="7">
    <location>
        <begin position="182"/>
        <end position="272"/>
    </location>
</feature>
<dbReference type="GO" id="GO:0030246">
    <property type="term" value="F:carbohydrate binding"/>
    <property type="evidence" value="ECO:0007669"/>
    <property type="project" value="TreeGrafter"/>
</dbReference>
<keyword evidence="4 6" id="KW-0378">Hydrolase</keyword>
<evidence type="ECO:0000313" key="11">
    <source>
        <dbReference type="Proteomes" id="UP000239181"/>
    </source>
</evidence>
<dbReference type="FunFam" id="2.60.120.260:FF:000027">
    <property type="entry name" value="Beta-glucuronidase"/>
    <property type="match status" value="1"/>
</dbReference>
<dbReference type="Pfam" id="PF00703">
    <property type="entry name" value="Glyco_hydro_2"/>
    <property type="match status" value="1"/>
</dbReference>
<dbReference type="Pfam" id="PF02836">
    <property type="entry name" value="Glyco_hydro_2_C"/>
    <property type="match status" value="1"/>
</dbReference>
<dbReference type="InterPro" id="IPR006101">
    <property type="entry name" value="Glyco_hydro_2"/>
</dbReference>
<name>A0A2S9IFS5_9GAMM</name>
<dbReference type="RefSeq" id="WP_105591220.1">
    <property type="nucleotide sequence ID" value="NZ_PDET01000002.1"/>
</dbReference>
<dbReference type="InterPro" id="IPR036156">
    <property type="entry name" value="Beta-gal/glucu_dom_sf"/>
</dbReference>
<dbReference type="EMBL" id="PDET01000002">
    <property type="protein sequence ID" value="PRD16640.1"/>
    <property type="molecule type" value="Genomic_DNA"/>
</dbReference>
<dbReference type="InterPro" id="IPR008979">
    <property type="entry name" value="Galactose-bd-like_sf"/>
</dbReference>
<evidence type="ECO:0000259" key="9">
    <source>
        <dbReference type="Pfam" id="PF02837"/>
    </source>
</evidence>
<dbReference type="PANTHER" id="PTHR10066:SF67">
    <property type="entry name" value="BETA-GLUCURONIDASE"/>
    <property type="match status" value="1"/>
</dbReference>
<dbReference type="PANTHER" id="PTHR10066">
    <property type="entry name" value="BETA-GLUCURONIDASE"/>
    <property type="match status" value="1"/>
</dbReference>
<dbReference type="InterPro" id="IPR023230">
    <property type="entry name" value="Glyco_hydro_2_CS"/>
</dbReference>
<evidence type="ECO:0000259" key="8">
    <source>
        <dbReference type="Pfam" id="PF02836"/>
    </source>
</evidence>
<dbReference type="AlphaFoldDB" id="A0A2S9IFS5"/>
<accession>A0A2S9IFS5</accession>
<sequence length="601" mass="68323">MLKPIETRSREIKTLDGLWDFAVDRDNQGMTQQWWLQPLNDSRSIAVPGSFNEQFADAEIRNHVGNVWYQRTVIVPAGWQDRRIVLRFDAVTHYGKVWVNDREVMEHQGGYTPFECVISPQAKPGESIRITVCVNNELSWHTIPPGTTVQDDAGKREQLYFHDFFNYAGIHRSVMLYTTPETHVRDIHVVTDLADNHQQATVRYSVAAEGKVRVVLKDSQQQIVAESEGASGELQVNAPHLWQPGNAYLYTLWATVSDGSSHDEYPLRVGIRTVKVVGEQFLINDRPFYFTGFGRHEDADIRGKGFDNALMVHDHALMNWIGANSYRTSHYPYAEEMLDWADEHGIVVINETPAVGLNLALGITFDGAAKPAQLFSDEAVNDETQRAHLRAIEELIARDKNHPSVVMWSIANEPDANQQGARDYFAPLAAATRELDPTRPITCVNVMFCTAESDTITDLFDVVCLNRYFGWYTQSANLAKAERALESELRAWQEKLHRPIIITEYGADTLAGLHSSYQEMWSEEFQNAFLDMYHRVFDRVSAVVGEHVWNFADFATSQNIIRVGGNKKGIFTRDRKPKSSAFILRDRWTSRTPFIKPGDAE</sequence>
<dbReference type="SUPFAM" id="SSF51445">
    <property type="entry name" value="(Trans)glycosidases"/>
    <property type="match status" value="1"/>
</dbReference>
<dbReference type="SUPFAM" id="SSF49303">
    <property type="entry name" value="beta-Galactosidase/glucuronidase domain"/>
    <property type="match status" value="1"/>
</dbReference>
<evidence type="ECO:0000259" key="7">
    <source>
        <dbReference type="Pfam" id="PF00703"/>
    </source>
</evidence>
<dbReference type="PRINTS" id="PR00132">
    <property type="entry name" value="GLHYDRLASE2"/>
</dbReference>